<dbReference type="GO" id="GO:0046872">
    <property type="term" value="F:metal ion binding"/>
    <property type="evidence" value="ECO:0007669"/>
    <property type="project" value="UniProtKB-KW"/>
</dbReference>
<feature type="binding site" evidence="6">
    <location>
        <position position="436"/>
    </location>
    <ligand>
        <name>(6S)-5-formyl-5,6,7,8-tetrahydrofolate</name>
        <dbReference type="ChEBI" id="CHEBI:57457"/>
    </ligand>
</feature>
<keyword evidence="6" id="KW-0963">Cytoplasm</keyword>
<feature type="binding site" evidence="6">
    <location>
        <position position="78"/>
    </location>
    <ligand>
        <name>(6S)-5-formyl-5,6,7,8-tetrahydrofolate</name>
        <dbReference type="ChEBI" id="CHEBI:57457"/>
    </ligand>
</feature>
<feature type="binding site" evidence="6">
    <location>
        <position position="117"/>
    </location>
    <ligand>
        <name>(6S)-5-formyl-5,6,7,8-tetrahydrofolate</name>
        <dbReference type="ChEBI" id="CHEBI:57457"/>
    </ligand>
</feature>
<dbReference type="EC" id="3.6.-.-" evidence="6"/>
<dbReference type="Pfam" id="PF12631">
    <property type="entry name" value="MnmE_helical"/>
    <property type="match status" value="1"/>
</dbReference>
<dbReference type="InterPro" id="IPR006073">
    <property type="entry name" value="GTP-bd"/>
</dbReference>
<gene>
    <name evidence="6" type="primary">mnmE</name>
    <name evidence="6" type="synonym">trmE</name>
    <name evidence="9" type="ORF">C4B25_01255</name>
</gene>
<dbReference type="GO" id="GO:0005525">
    <property type="term" value="F:GTP binding"/>
    <property type="evidence" value="ECO:0007669"/>
    <property type="project" value="UniProtKB-UniRule"/>
</dbReference>
<feature type="binding site" evidence="6">
    <location>
        <begin position="224"/>
        <end position="229"/>
    </location>
    <ligand>
        <name>GTP</name>
        <dbReference type="ChEBI" id="CHEBI:37565"/>
    </ligand>
</feature>
<dbReference type="NCBIfam" id="TIGR00231">
    <property type="entry name" value="small_GTP"/>
    <property type="match status" value="1"/>
</dbReference>
<evidence type="ECO:0000259" key="8">
    <source>
        <dbReference type="PROSITE" id="PS51709"/>
    </source>
</evidence>
<sequence>MYDTITAISSGNVNQAISIIRVSGPEAFEIVSKIFTGKVGKDKTLTFGKIMDQKEVVDEVLVAWFKGPNTFVGEDTVEINAHGGVVNTNKILGLILANGARIAENGEFSRRSFMNGKMDLVKAEAINDLIHAKSEAQTKLSVKKFDGRTSKLIEGLKKKMLNIIATCEVNIDYPEYDDVEQLTTENLLPALKEIEKEITNVVNVSNSSRAIYEGVSVAIVGKPNAGKSSLLNALLQEEKAIVTDIPGTTRDIVEGTLQIGQVLLKLKDTAGIHNTEDKVEKMGIEKSITEISNADLVIHLIDSKIGETKDDEEIEAASKGRPYLKVWNKNDLAKREGISISAKENKVTELFNAIEDKFKDIDLNDERIVYNTRQLSLIKAALISIQDAINGLEMQLGPDTVIIDIQKAWDDLANILGKADQEDLLDSMFKNFCLGK</sequence>
<dbReference type="OrthoDB" id="9805918at2"/>
<dbReference type="Pfam" id="PF10396">
    <property type="entry name" value="TrmE_N"/>
    <property type="match status" value="1"/>
</dbReference>
<comment type="similarity">
    <text evidence="1 6 7">Belongs to the TRAFAC class TrmE-Era-EngA-EngB-Septin-like GTPase superfamily. TrmE GTPase family.</text>
</comment>
<dbReference type="RefSeq" id="WP_131613253.1">
    <property type="nucleotide sequence ID" value="NZ_PSZP01000005.1"/>
</dbReference>
<feature type="binding site" evidence="6">
    <location>
        <position position="243"/>
    </location>
    <ligand>
        <name>K(+)</name>
        <dbReference type="ChEBI" id="CHEBI:29103"/>
    </ligand>
</feature>
<dbReference type="InterPro" id="IPR025867">
    <property type="entry name" value="MnmE_helical"/>
</dbReference>
<dbReference type="InterPro" id="IPR027417">
    <property type="entry name" value="P-loop_NTPase"/>
</dbReference>
<dbReference type="GO" id="GO:0005829">
    <property type="term" value="C:cytosol"/>
    <property type="evidence" value="ECO:0007669"/>
    <property type="project" value="TreeGrafter"/>
</dbReference>
<feature type="binding site" evidence="6">
    <location>
        <position position="228"/>
    </location>
    <ligand>
        <name>Mg(2+)</name>
        <dbReference type="ChEBI" id="CHEBI:18420"/>
    </ligand>
</feature>
<keyword evidence="3 6" id="KW-0547">Nucleotide-binding</keyword>
<keyword evidence="6" id="KW-0460">Magnesium</keyword>
<feature type="binding site" evidence="6">
    <location>
        <begin position="243"/>
        <end position="249"/>
    </location>
    <ligand>
        <name>GTP</name>
        <dbReference type="ChEBI" id="CHEBI:37565"/>
    </ligand>
</feature>
<keyword evidence="2 6" id="KW-0819">tRNA processing</keyword>
<evidence type="ECO:0000256" key="2">
    <source>
        <dbReference type="ARBA" id="ARBA00022694"/>
    </source>
</evidence>
<keyword evidence="6" id="KW-0479">Metal-binding</keyword>
<feature type="domain" description="TrmE-type G" evidence="8">
    <location>
        <begin position="214"/>
        <end position="359"/>
    </location>
</feature>
<evidence type="ECO:0000256" key="3">
    <source>
        <dbReference type="ARBA" id="ARBA00022741"/>
    </source>
</evidence>
<name>A0A4R0XX55_9MOLU</name>
<dbReference type="HAMAP" id="MF_00379">
    <property type="entry name" value="GTPase_MnmE"/>
    <property type="match status" value="1"/>
</dbReference>
<keyword evidence="5 6" id="KW-0342">GTP-binding</keyword>
<feature type="binding site" evidence="6">
    <location>
        <position position="21"/>
    </location>
    <ligand>
        <name>(6S)-5-formyl-5,6,7,8-tetrahydrofolate</name>
        <dbReference type="ChEBI" id="CHEBI:57457"/>
    </ligand>
</feature>
<dbReference type="CDD" id="cd14858">
    <property type="entry name" value="TrmE_N"/>
    <property type="match status" value="1"/>
</dbReference>
<dbReference type="Pfam" id="PF01926">
    <property type="entry name" value="MMR_HSR1"/>
    <property type="match status" value="1"/>
</dbReference>
<dbReference type="InterPro" id="IPR031168">
    <property type="entry name" value="G_TrmE"/>
</dbReference>
<dbReference type="InterPro" id="IPR005225">
    <property type="entry name" value="Small_GTP-bd"/>
</dbReference>
<comment type="subcellular location">
    <subcellularLocation>
        <location evidence="6">Cytoplasm</location>
    </subcellularLocation>
</comment>
<comment type="caution">
    <text evidence="6">Lacks conserved residue(s) required for the propagation of feature annotation.</text>
</comment>
<keyword evidence="10" id="KW-1185">Reference proteome</keyword>
<dbReference type="SUPFAM" id="SSF52540">
    <property type="entry name" value="P-loop containing nucleoside triphosphate hydrolases"/>
    <property type="match status" value="1"/>
</dbReference>
<feature type="binding site" evidence="6">
    <location>
        <position position="248"/>
    </location>
    <ligand>
        <name>K(+)</name>
        <dbReference type="ChEBI" id="CHEBI:29103"/>
    </ligand>
</feature>
<dbReference type="EMBL" id="PSZP01000005">
    <property type="protein sequence ID" value="TCG11591.1"/>
    <property type="molecule type" value="Genomic_DNA"/>
</dbReference>
<dbReference type="Proteomes" id="UP000291072">
    <property type="component" value="Unassembled WGS sequence"/>
</dbReference>
<comment type="function">
    <text evidence="6">Exhibits a very high intrinsic GTPase hydrolysis rate. Involved in the addition of a carboxymethylaminomethyl (cmnm) group at the wobble position (U34) of certain tRNAs, forming tRNA-cmnm(5)s(2)U34.</text>
</comment>
<dbReference type="CDD" id="cd04164">
    <property type="entry name" value="trmE"/>
    <property type="match status" value="1"/>
</dbReference>
<feature type="binding site" evidence="6">
    <location>
        <position position="249"/>
    </location>
    <ligand>
        <name>Mg(2+)</name>
        <dbReference type="ChEBI" id="CHEBI:18420"/>
    </ligand>
</feature>
<evidence type="ECO:0000256" key="1">
    <source>
        <dbReference type="ARBA" id="ARBA00011043"/>
    </source>
</evidence>
<dbReference type="Gene3D" id="1.20.120.430">
    <property type="entry name" value="tRNA modification GTPase MnmE domain 2"/>
    <property type="match status" value="1"/>
</dbReference>
<dbReference type="SUPFAM" id="SSF103025">
    <property type="entry name" value="Folate-binding domain"/>
    <property type="match status" value="1"/>
</dbReference>
<dbReference type="PROSITE" id="PS51709">
    <property type="entry name" value="G_TRME"/>
    <property type="match status" value="1"/>
</dbReference>
<protein>
    <recommendedName>
        <fullName evidence="6">tRNA modification GTPase MnmE</fullName>
        <ecNumber evidence="6">3.6.-.-</ecNumber>
    </recommendedName>
</protein>
<feature type="binding site" evidence="6">
    <location>
        <begin position="268"/>
        <end position="271"/>
    </location>
    <ligand>
        <name>GTP</name>
        <dbReference type="ChEBI" id="CHEBI:37565"/>
    </ligand>
</feature>
<evidence type="ECO:0000256" key="5">
    <source>
        <dbReference type="ARBA" id="ARBA00023134"/>
    </source>
</evidence>
<evidence type="ECO:0000313" key="9">
    <source>
        <dbReference type="EMBL" id="TCG11591.1"/>
    </source>
</evidence>
<comment type="subunit">
    <text evidence="6">Homodimer. Heterotetramer of two MnmE and two MnmG subunits.</text>
</comment>
<dbReference type="GO" id="GO:0003924">
    <property type="term" value="F:GTPase activity"/>
    <property type="evidence" value="ECO:0007669"/>
    <property type="project" value="UniProtKB-UniRule"/>
</dbReference>
<dbReference type="PANTHER" id="PTHR42714">
    <property type="entry name" value="TRNA MODIFICATION GTPASE GTPBP3"/>
    <property type="match status" value="1"/>
</dbReference>
<organism evidence="9 10">
    <name type="scientific">Mycoplasma todarodis</name>
    <dbReference type="NCBI Taxonomy" id="1937191"/>
    <lineage>
        <taxon>Bacteria</taxon>
        <taxon>Bacillati</taxon>
        <taxon>Mycoplasmatota</taxon>
        <taxon>Mollicutes</taxon>
        <taxon>Mycoplasmataceae</taxon>
        <taxon>Mycoplasma</taxon>
    </lineage>
</organism>
<dbReference type="SUPFAM" id="SSF116878">
    <property type="entry name" value="TrmE connector domain"/>
    <property type="match status" value="1"/>
</dbReference>
<accession>A0A4R0XX55</accession>
<evidence type="ECO:0000256" key="7">
    <source>
        <dbReference type="RuleBase" id="RU003313"/>
    </source>
</evidence>
<dbReference type="GO" id="GO:0030488">
    <property type="term" value="P:tRNA methylation"/>
    <property type="evidence" value="ECO:0007669"/>
    <property type="project" value="TreeGrafter"/>
</dbReference>
<keyword evidence="6" id="KW-0378">Hydrolase</keyword>
<comment type="caution">
    <text evidence="9">The sequence shown here is derived from an EMBL/GenBank/DDBJ whole genome shotgun (WGS) entry which is preliminary data.</text>
</comment>
<dbReference type="InterPro" id="IPR018948">
    <property type="entry name" value="GTP-bd_TrmE_N"/>
</dbReference>
<dbReference type="PRINTS" id="PR00326">
    <property type="entry name" value="GTP1OBG"/>
</dbReference>
<dbReference type="PANTHER" id="PTHR42714:SF2">
    <property type="entry name" value="TRNA MODIFICATION GTPASE GTPBP3, MITOCHONDRIAL"/>
    <property type="match status" value="1"/>
</dbReference>
<feature type="binding site" evidence="6">
    <location>
        <position position="245"/>
    </location>
    <ligand>
        <name>K(+)</name>
        <dbReference type="ChEBI" id="CHEBI:29103"/>
    </ligand>
</feature>
<comment type="cofactor">
    <cofactor evidence="6">
        <name>K(+)</name>
        <dbReference type="ChEBI" id="CHEBI:29103"/>
    </cofactor>
    <text evidence="6">Binds 1 potassium ion per subunit.</text>
</comment>
<evidence type="ECO:0000256" key="6">
    <source>
        <dbReference type="HAMAP-Rule" id="MF_00379"/>
    </source>
</evidence>
<proteinExistence type="inferred from homology"/>
<dbReference type="NCBIfam" id="TIGR00450">
    <property type="entry name" value="mnmE_trmE_thdF"/>
    <property type="match status" value="1"/>
</dbReference>
<reference evidence="9 10" key="1">
    <citation type="submission" date="2018-02" db="EMBL/GenBank/DDBJ databases">
        <title>Mycoplasma marinum and Mycoplasma todarodis sp. nov., moderately halophilic and psychrotolerant mycoplasmas isolated from cephalopods.</title>
        <authorList>
            <person name="Viver T."/>
        </authorList>
    </citation>
    <scope>NUCLEOTIDE SEQUENCE [LARGE SCALE GENOMIC DNA]</scope>
    <source>
        <strain evidence="9 10">5H</strain>
    </source>
</reference>
<dbReference type="AlphaFoldDB" id="A0A4R0XX55"/>
<feature type="binding site" evidence="6">
    <location>
        <position position="224"/>
    </location>
    <ligand>
        <name>K(+)</name>
        <dbReference type="ChEBI" id="CHEBI:29103"/>
    </ligand>
</feature>
<evidence type="ECO:0000313" key="10">
    <source>
        <dbReference type="Proteomes" id="UP000291072"/>
    </source>
</evidence>
<dbReference type="Gene3D" id="3.30.1360.120">
    <property type="entry name" value="Probable tRNA modification gtpase trme, domain 1"/>
    <property type="match status" value="1"/>
</dbReference>
<dbReference type="InterPro" id="IPR027266">
    <property type="entry name" value="TrmE/GcvT-like"/>
</dbReference>
<dbReference type="Gene3D" id="3.40.50.300">
    <property type="entry name" value="P-loop containing nucleotide triphosphate hydrolases"/>
    <property type="match status" value="1"/>
</dbReference>
<keyword evidence="4 6" id="KW-0630">Potassium</keyword>
<dbReference type="GO" id="GO:0002098">
    <property type="term" value="P:tRNA wobble uridine modification"/>
    <property type="evidence" value="ECO:0007669"/>
    <property type="project" value="TreeGrafter"/>
</dbReference>
<dbReference type="InterPro" id="IPR027368">
    <property type="entry name" value="MnmE_dom2"/>
</dbReference>
<evidence type="ECO:0000256" key="4">
    <source>
        <dbReference type="ARBA" id="ARBA00022958"/>
    </source>
</evidence>
<dbReference type="InterPro" id="IPR004520">
    <property type="entry name" value="GTPase_MnmE"/>
</dbReference>